<dbReference type="AlphaFoldDB" id="A0A0C3RZ90"/>
<proteinExistence type="predicted"/>
<dbReference type="HOGENOM" id="CLU_1595150_0_0_1"/>
<evidence type="ECO:0000313" key="2">
    <source>
        <dbReference type="EMBL" id="KIP07636.1"/>
    </source>
</evidence>
<gene>
    <name evidence="2" type="ORF">PHLGIDRAFT_29929</name>
</gene>
<reference evidence="2 3" key="1">
    <citation type="journal article" date="2014" name="PLoS Genet.">
        <title>Analysis of the Phlebiopsis gigantea genome, transcriptome and secretome provides insight into its pioneer colonization strategies of wood.</title>
        <authorList>
            <person name="Hori C."/>
            <person name="Ishida T."/>
            <person name="Igarashi K."/>
            <person name="Samejima M."/>
            <person name="Suzuki H."/>
            <person name="Master E."/>
            <person name="Ferreira P."/>
            <person name="Ruiz-Duenas F.J."/>
            <person name="Held B."/>
            <person name="Canessa P."/>
            <person name="Larrondo L.F."/>
            <person name="Schmoll M."/>
            <person name="Druzhinina I.S."/>
            <person name="Kubicek C.P."/>
            <person name="Gaskell J.A."/>
            <person name="Kersten P."/>
            <person name="St John F."/>
            <person name="Glasner J."/>
            <person name="Sabat G."/>
            <person name="Splinter BonDurant S."/>
            <person name="Syed K."/>
            <person name="Yadav J."/>
            <person name="Mgbeahuruike A.C."/>
            <person name="Kovalchuk A."/>
            <person name="Asiegbu F.O."/>
            <person name="Lackner G."/>
            <person name="Hoffmeister D."/>
            <person name="Rencoret J."/>
            <person name="Gutierrez A."/>
            <person name="Sun H."/>
            <person name="Lindquist E."/>
            <person name="Barry K."/>
            <person name="Riley R."/>
            <person name="Grigoriev I.V."/>
            <person name="Henrissat B."/>
            <person name="Kues U."/>
            <person name="Berka R.M."/>
            <person name="Martinez A.T."/>
            <person name="Covert S.F."/>
            <person name="Blanchette R.A."/>
            <person name="Cullen D."/>
        </authorList>
    </citation>
    <scope>NUCLEOTIDE SEQUENCE [LARGE SCALE GENOMIC DNA]</scope>
    <source>
        <strain evidence="2 3">11061_1 CR5-6</strain>
    </source>
</reference>
<keyword evidence="3" id="KW-1185">Reference proteome</keyword>
<organism evidence="2 3">
    <name type="scientific">Phlebiopsis gigantea (strain 11061_1 CR5-6)</name>
    <name type="common">White-rot fungus</name>
    <name type="synonym">Peniophora gigantea</name>
    <dbReference type="NCBI Taxonomy" id="745531"/>
    <lineage>
        <taxon>Eukaryota</taxon>
        <taxon>Fungi</taxon>
        <taxon>Dikarya</taxon>
        <taxon>Basidiomycota</taxon>
        <taxon>Agaricomycotina</taxon>
        <taxon>Agaricomycetes</taxon>
        <taxon>Polyporales</taxon>
        <taxon>Phanerochaetaceae</taxon>
        <taxon>Phlebiopsis</taxon>
    </lineage>
</organism>
<dbReference type="Proteomes" id="UP000053257">
    <property type="component" value="Unassembled WGS sequence"/>
</dbReference>
<accession>A0A0C3RZ90</accession>
<feature type="transmembrane region" description="Helical" evidence="1">
    <location>
        <begin position="132"/>
        <end position="156"/>
    </location>
</feature>
<keyword evidence="1" id="KW-1133">Transmembrane helix</keyword>
<dbReference type="EMBL" id="KN840493">
    <property type="protein sequence ID" value="KIP07636.1"/>
    <property type="molecule type" value="Genomic_DNA"/>
</dbReference>
<keyword evidence="1" id="KW-0812">Transmembrane</keyword>
<sequence>MLNSPLEPWIRRFIRGANLSSPSNAPFHVKLPMEDLRSSTVPISIYISAGLAQASIPVILRPSPPLYHEPMLGVLSLCCTFQQMSRRILSTYPLLRPQMYHGLSGSSSILASSCRAALLLHPSTFAARVSRLRLIPLSFPPVGWCFVLLLLVFGYLPSTLVWKSVVQ</sequence>
<protein>
    <submittedName>
        <fullName evidence="2">Uncharacterized protein</fullName>
    </submittedName>
</protein>
<evidence type="ECO:0000313" key="3">
    <source>
        <dbReference type="Proteomes" id="UP000053257"/>
    </source>
</evidence>
<evidence type="ECO:0000256" key="1">
    <source>
        <dbReference type="SAM" id="Phobius"/>
    </source>
</evidence>
<keyword evidence="1" id="KW-0472">Membrane</keyword>
<name>A0A0C3RZ90_PHLG1</name>